<comment type="caution">
    <text evidence="2">The sequence shown here is derived from an EMBL/GenBank/DDBJ whole genome shotgun (WGS) entry which is preliminary data.</text>
</comment>
<keyword evidence="1" id="KW-0812">Transmembrane</keyword>
<dbReference type="Proteomes" id="UP000187209">
    <property type="component" value="Unassembled WGS sequence"/>
</dbReference>
<accession>A0A1R2B842</accession>
<gene>
    <name evidence="2" type="ORF">SteCoe_28625</name>
</gene>
<keyword evidence="3" id="KW-1185">Reference proteome</keyword>
<feature type="transmembrane region" description="Helical" evidence="1">
    <location>
        <begin position="132"/>
        <end position="153"/>
    </location>
</feature>
<keyword evidence="1" id="KW-0472">Membrane</keyword>
<dbReference type="EMBL" id="MPUH01000870">
    <property type="protein sequence ID" value="OMJ72825.1"/>
    <property type="molecule type" value="Genomic_DNA"/>
</dbReference>
<evidence type="ECO:0000313" key="3">
    <source>
        <dbReference type="Proteomes" id="UP000187209"/>
    </source>
</evidence>
<dbReference type="AlphaFoldDB" id="A0A1R2B842"/>
<feature type="transmembrane region" description="Helical" evidence="1">
    <location>
        <begin position="100"/>
        <end position="120"/>
    </location>
</feature>
<sequence>MYLDKVQWKIPKFAQPTAERLHKAVFLNDLEYDAKKLSLNSQQLDRLKQDLRPSVLIRQCFQGYLLLGFARGLSCVSLNPEYYLGIDDKYFLWSLTSSDPVFLIPLISGITTYALLRRSYHPFTIKVTENQAFWIGFTATILSVPLPVSYIMAYSSFSLTHLLIKRSKK</sequence>
<feature type="transmembrane region" description="Helical" evidence="1">
    <location>
        <begin position="61"/>
        <end position="80"/>
    </location>
</feature>
<keyword evidence="1" id="KW-1133">Transmembrane helix</keyword>
<protein>
    <submittedName>
        <fullName evidence="2">Uncharacterized protein</fullName>
    </submittedName>
</protein>
<organism evidence="2 3">
    <name type="scientific">Stentor coeruleus</name>
    <dbReference type="NCBI Taxonomy" id="5963"/>
    <lineage>
        <taxon>Eukaryota</taxon>
        <taxon>Sar</taxon>
        <taxon>Alveolata</taxon>
        <taxon>Ciliophora</taxon>
        <taxon>Postciliodesmatophora</taxon>
        <taxon>Heterotrichea</taxon>
        <taxon>Heterotrichida</taxon>
        <taxon>Stentoridae</taxon>
        <taxon>Stentor</taxon>
    </lineage>
</organism>
<evidence type="ECO:0000313" key="2">
    <source>
        <dbReference type="EMBL" id="OMJ72825.1"/>
    </source>
</evidence>
<name>A0A1R2B842_9CILI</name>
<proteinExistence type="predicted"/>
<dbReference type="OrthoDB" id="10527148at2759"/>
<reference evidence="2 3" key="1">
    <citation type="submission" date="2016-11" db="EMBL/GenBank/DDBJ databases">
        <title>The macronuclear genome of Stentor coeruleus: a giant cell with tiny introns.</title>
        <authorList>
            <person name="Slabodnick M."/>
            <person name="Ruby J.G."/>
            <person name="Reiff S.B."/>
            <person name="Swart E.C."/>
            <person name="Gosai S."/>
            <person name="Prabakaran S."/>
            <person name="Witkowska E."/>
            <person name="Larue G.E."/>
            <person name="Fisher S."/>
            <person name="Freeman R.M."/>
            <person name="Gunawardena J."/>
            <person name="Chu W."/>
            <person name="Stover N.A."/>
            <person name="Gregory B.D."/>
            <person name="Nowacki M."/>
            <person name="Derisi J."/>
            <person name="Roy S.W."/>
            <person name="Marshall W.F."/>
            <person name="Sood P."/>
        </authorList>
    </citation>
    <scope>NUCLEOTIDE SEQUENCE [LARGE SCALE GENOMIC DNA]</scope>
    <source>
        <strain evidence="2">WM001</strain>
    </source>
</reference>
<evidence type="ECO:0000256" key="1">
    <source>
        <dbReference type="SAM" id="Phobius"/>
    </source>
</evidence>